<organism evidence="2 3">
    <name type="scientific">Actinomyces naeslundii (strain ATCC 12104 / DSM 43013 / CCUG 2238 / JCM 8349 / NCTC 10301 / Howell 279)</name>
    <dbReference type="NCBI Taxonomy" id="1115803"/>
    <lineage>
        <taxon>Bacteria</taxon>
        <taxon>Bacillati</taxon>
        <taxon>Actinomycetota</taxon>
        <taxon>Actinomycetes</taxon>
        <taxon>Actinomycetales</taxon>
        <taxon>Actinomycetaceae</taxon>
        <taxon>Actinomyces</taxon>
    </lineage>
</organism>
<keyword evidence="1" id="KW-0472">Membrane</keyword>
<comment type="caution">
    <text evidence="2">The sequence shown here is derived from an EMBL/GenBank/DDBJ whole genome shotgun (WGS) entry which is preliminary data.</text>
</comment>
<evidence type="ECO:0000313" key="2">
    <source>
        <dbReference type="EMBL" id="EJN84587.1"/>
    </source>
</evidence>
<proteinExistence type="predicted"/>
<reference evidence="2 3" key="1">
    <citation type="submission" date="2012-07" db="EMBL/GenBank/DDBJ databases">
        <authorList>
            <person name="Durkin A.S."/>
            <person name="McCorrison J."/>
            <person name="Torralba M."/>
            <person name="Gillis M."/>
            <person name="Methe B."/>
            <person name="Sutton G."/>
            <person name="Nelson K.E."/>
        </authorList>
    </citation>
    <scope>NUCLEOTIDE SEQUENCE [LARGE SCALE GENOMIC DNA]</scope>
    <source>
        <strain evidence="3">ATCC 12104 / DSM 43013 / CCUG 2238 / JCM 8349 / NCTC 10301 / Howell 279</strain>
    </source>
</reference>
<evidence type="ECO:0000313" key="3">
    <source>
        <dbReference type="Proteomes" id="UP000007814"/>
    </source>
</evidence>
<name>J3F2L5_ACTNH</name>
<dbReference type="AlphaFoldDB" id="J3F2L5"/>
<feature type="transmembrane region" description="Helical" evidence="1">
    <location>
        <begin position="12"/>
        <end position="38"/>
    </location>
</feature>
<dbReference type="EMBL" id="ALJK01000142">
    <property type="protein sequence ID" value="EJN84587.1"/>
    <property type="molecule type" value="Genomic_DNA"/>
</dbReference>
<keyword evidence="1" id="KW-0812">Transmembrane</keyword>
<sequence length="46" mass="4652">MPASSSTGEWVIARIGGAPVVISPTSLLLGLLIAGSWYPLVSAALE</sequence>
<dbReference type="Proteomes" id="UP000007814">
    <property type="component" value="Unassembled WGS sequence"/>
</dbReference>
<accession>J3F2L5</accession>
<protein>
    <submittedName>
        <fullName evidence="2">Uncharacterized protein</fullName>
    </submittedName>
</protein>
<gene>
    <name evidence="2" type="ORF">HMPREF1129_0758</name>
</gene>
<evidence type="ECO:0000256" key="1">
    <source>
        <dbReference type="SAM" id="Phobius"/>
    </source>
</evidence>
<feature type="non-terminal residue" evidence="2">
    <location>
        <position position="46"/>
    </location>
</feature>
<keyword evidence="1" id="KW-1133">Transmembrane helix</keyword>